<dbReference type="InterPro" id="IPR032816">
    <property type="entry name" value="VTT_dom"/>
</dbReference>
<feature type="transmembrane region" description="Helical" evidence="6">
    <location>
        <begin position="132"/>
        <end position="155"/>
    </location>
</feature>
<feature type="domain" description="VTT" evidence="7">
    <location>
        <begin position="26"/>
        <end position="152"/>
    </location>
</feature>
<evidence type="ECO:0000259" key="7">
    <source>
        <dbReference type="Pfam" id="PF09335"/>
    </source>
</evidence>
<organism evidence="8 9">
    <name type="scientific">Candidatus Zymogenus saltonus</name>
    <dbReference type="NCBI Taxonomy" id="2844893"/>
    <lineage>
        <taxon>Bacteria</taxon>
        <taxon>Deltaproteobacteria</taxon>
        <taxon>Candidatus Zymogenia</taxon>
        <taxon>Candidatus Zymogeniales</taxon>
        <taxon>Candidatus Zymogenaceae</taxon>
        <taxon>Candidatus Zymogenus</taxon>
    </lineage>
</organism>
<evidence type="ECO:0000256" key="3">
    <source>
        <dbReference type="ARBA" id="ARBA00022692"/>
    </source>
</evidence>
<dbReference type="AlphaFoldDB" id="A0A9D8PNY7"/>
<accession>A0A9D8PNY7</accession>
<comment type="caution">
    <text evidence="8">The sequence shown here is derived from an EMBL/GenBank/DDBJ whole genome shotgun (WGS) entry which is preliminary data.</text>
</comment>
<gene>
    <name evidence="8" type="ORF">JW984_05450</name>
</gene>
<reference evidence="8" key="2">
    <citation type="submission" date="2021-01" db="EMBL/GenBank/DDBJ databases">
        <authorList>
            <person name="Hahn C.R."/>
            <person name="Youssef N.H."/>
            <person name="Elshahed M."/>
        </authorList>
    </citation>
    <scope>NUCLEOTIDE SEQUENCE</scope>
    <source>
        <strain evidence="8">Zod_Metabat.24</strain>
    </source>
</reference>
<keyword evidence="3 6" id="KW-0812">Transmembrane</keyword>
<feature type="transmembrane region" description="Helical" evidence="6">
    <location>
        <begin position="167"/>
        <end position="189"/>
    </location>
</feature>
<dbReference type="Proteomes" id="UP000809273">
    <property type="component" value="Unassembled WGS sequence"/>
</dbReference>
<evidence type="ECO:0000256" key="1">
    <source>
        <dbReference type="ARBA" id="ARBA00004651"/>
    </source>
</evidence>
<evidence type="ECO:0000256" key="4">
    <source>
        <dbReference type="ARBA" id="ARBA00022989"/>
    </source>
</evidence>
<feature type="transmembrane region" description="Helical" evidence="6">
    <location>
        <begin position="43"/>
        <end position="68"/>
    </location>
</feature>
<dbReference type="InterPro" id="IPR051311">
    <property type="entry name" value="DedA_domain"/>
</dbReference>
<evidence type="ECO:0000256" key="2">
    <source>
        <dbReference type="ARBA" id="ARBA00022475"/>
    </source>
</evidence>
<evidence type="ECO:0000256" key="6">
    <source>
        <dbReference type="SAM" id="Phobius"/>
    </source>
</evidence>
<evidence type="ECO:0000313" key="8">
    <source>
        <dbReference type="EMBL" id="MBN1572627.1"/>
    </source>
</evidence>
<protein>
    <submittedName>
        <fullName evidence="8">DedA family protein</fullName>
    </submittedName>
</protein>
<keyword evidence="2" id="KW-1003">Cell membrane</keyword>
<dbReference type="GO" id="GO:0005886">
    <property type="term" value="C:plasma membrane"/>
    <property type="evidence" value="ECO:0007669"/>
    <property type="project" value="UniProtKB-SubCell"/>
</dbReference>
<evidence type="ECO:0000256" key="5">
    <source>
        <dbReference type="ARBA" id="ARBA00023136"/>
    </source>
</evidence>
<proteinExistence type="predicted"/>
<name>A0A9D8PNY7_9DELT</name>
<dbReference type="PANTHER" id="PTHR42709:SF6">
    <property type="entry name" value="UNDECAPRENYL PHOSPHATE TRANSPORTER A"/>
    <property type="match status" value="1"/>
</dbReference>
<reference evidence="8" key="1">
    <citation type="journal article" date="2021" name="Environ. Microbiol.">
        <title>Genomic characterization of three novel Desulfobacterota classes expand the metabolic and phylogenetic diversity of the phylum.</title>
        <authorList>
            <person name="Murphy C.L."/>
            <person name="Biggerstaff J."/>
            <person name="Eichhorn A."/>
            <person name="Ewing E."/>
            <person name="Shahan R."/>
            <person name="Soriano D."/>
            <person name="Stewart S."/>
            <person name="VanMol K."/>
            <person name="Walker R."/>
            <person name="Walters P."/>
            <person name="Elshahed M.S."/>
            <person name="Youssef N.H."/>
        </authorList>
    </citation>
    <scope>NUCLEOTIDE SEQUENCE</scope>
    <source>
        <strain evidence="8">Zod_Metabat.24</strain>
    </source>
</reference>
<keyword evidence="5 6" id="KW-0472">Membrane</keyword>
<evidence type="ECO:0000313" key="9">
    <source>
        <dbReference type="Proteomes" id="UP000809273"/>
    </source>
</evidence>
<dbReference type="PANTHER" id="PTHR42709">
    <property type="entry name" value="ALKALINE PHOSPHATASE LIKE PROTEIN"/>
    <property type="match status" value="1"/>
</dbReference>
<dbReference type="Pfam" id="PF09335">
    <property type="entry name" value="VTT_dom"/>
    <property type="match status" value="1"/>
</dbReference>
<keyword evidence="4 6" id="KW-1133">Transmembrane helix</keyword>
<dbReference type="EMBL" id="JAFGIX010000027">
    <property type="protein sequence ID" value="MBN1572627.1"/>
    <property type="molecule type" value="Genomic_DNA"/>
</dbReference>
<comment type="subcellular location">
    <subcellularLocation>
        <location evidence="1">Cell membrane</location>
        <topology evidence="1">Multi-pass membrane protein</topology>
    </subcellularLocation>
</comment>
<sequence>MKTKTVSVVFVFIFFASSAEYFFPPFPGDTILLFGAFLVGRNFLPLHWVFISATLGSFAGSMALYAFGATKGRKYFLKKNFKFFSASRVQALENAFRRKWGGAIIVLNRFTPGFRSFFFVAAGIAKMPAIKVAVYSLTSVIVWNCGIMFIGYRAGLKWEELKYYLEVYSYTIFTILSIITALYIIFLFVKKVIKRRKRSSGKE</sequence>